<reference evidence="1 2" key="1">
    <citation type="journal article" date="2011" name="Genome Res.">
        <title>Phylogeny-wide analysis of social amoeba genomes highlights ancient origins for complex intercellular communication.</title>
        <authorList>
            <person name="Heidel A.J."/>
            <person name="Lawal H.M."/>
            <person name="Felder M."/>
            <person name="Schilde C."/>
            <person name="Helps N.R."/>
            <person name="Tunggal B."/>
            <person name="Rivero F."/>
            <person name="John U."/>
            <person name="Schleicher M."/>
            <person name="Eichinger L."/>
            <person name="Platzer M."/>
            <person name="Noegel A.A."/>
            <person name="Schaap P."/>
            <person name="Gloeckner G."/>
        </authorList>
    </citation>
    <scope>NUCLEOTIDE SEQUENCE [LARGE SCALE GENOMIC DNA]</scope>
    <source>
        <strain evidence="2">ATCC 26659 / Pp 5 / PN500</strain>
    </source>
</reference>
<dbReference type="InParanoid" id="D3B304"/>
<comment type="caution">
    <text evidence="1">The sequence shown here is derived from an EMBL/GenBank/DDBJ whole genome shotgun (WGS) entry which is preliminary data.</text>
</comment>
<accession>D3B304</accession>
<dbReference type="EMBL" id="ADBJ01000010">
    <property type="protein sequence ID" value="EFA83702.1"/>
    <property type="molecule type" value="Genomic_DNA"/>
</dbReference>
<dbReference type="GeneID" id="31358292"/>
<evidence type="ECO:0000313" key="2">
    <source>
        <dbReference type="Proteomes" id="UP000001396"/>
    </source>
</evidence>
<gene>
    <name evidence="1" type="ORF">PPL_02769</name>
</gene>
<dbReference type="AlphaFoldDB" id="D3B304"/>
<dbReference type="Proteomes" id="UP000001396">
    <property type="component" value="Unassembled WGS sequence"/>
</dbReference>
<keyword evidence="2" id="KW-1185">Reference proteome</keyword>
<proteinExistence type="predicted"/>
<evidence type="ECO:0000313" key="1">
    <source>
        <dbReference type="EMBL" id="EFA83702.1"/>
    </source>
</evidence>
<sequence>MDNYFSLVFNNSVLKKLIFNHVRLISARNGRKVYRWNEVIASPRVMAIHNYFDHLKKYLEDNKSKSRLEEIEAISVLENAIKIGSLEMLQYILDYIHNDKKTN</sequence>
<dbReference type="RefSeq" id="XP_020435819.1">
    <property type="nucleotide sequence ID" value="XM_020573747.1"/>
</dbReference>
<protein>
    <submittedName>
        <fullName evidence="1">Uncharacterized protein</fullName>
    </submittedName>
</protein>
<name>D3B304_HETP5</name>
<organism evidence="1 2">
    <name type="scientific">Heterostelium pallidum (strain ATCC 26659 / Pp 5 / PN500)</name>
    <name type="common">Cellular slime mold</name>
    <name type="synonym">Polysphondylium pallidum</name>
    <dbReference type="NCBI Taxonomy" id="670386"/>
    <lineage>
        <taxon>Eukaryota</taxon>
        <taxon>Amoebozoa</taxon>
        <taxon>Evosea</taxon>
        <taxon>Eumycetozoa</taxon>
        <taxon>Dictyostelia</taxon>
        <taxon>Acytosteliales</taxon>
        <taxon>Acytosteliaceae</taxon>
        <taxon>Heterostelium</taxon>
    </lineage>
</organism>